<evidence type="ECO:0000256" key="9">
    <source>
        <dbReference type="ARBA" id="ARBA00048540"/>
    </source>
</evidence>
<dbReference type="Proteomes" id="UP000254263">
    <property type="component" value="Unassembled WGS sequence"/>
</dbReference>
<evidence type="ECO:0000256" key="1">
    <source>
        <dbReference type="ARBA" id="ARBA00011955"/>
    </source>
</evidence>
<dbReference type="EC" id="2.7.1.180" evidence="1 10"/>
<keyword evidence="6 10" id="KW-0274">FAD</keyword>
<organism evidence="13 14">
    <name type="scientific">Porphyromonas macacae</name>
    <dbReference type="NCBI Taxonomy" id="28115"/>
    <lineage>
        <taxon>Bacteria</taxon>
        <taxon>Pseudomonadati</taxon>
        <taxon>Bacteroidota</taxon>
        <taxon>Bacteroidia</taxon>
        <taxon>Bacteroidales</taxon>
        <taxon>Porphyromonadaceae</taxon>
        <taxon>Porphyromonas</taxon>
    </lineage>
</organism>
<accession>A0A379DLF7</accession>
<protein>
    <recommendedName>
        <fullName evidence="2 10">FAD:protein FMN transferase</fullName>
        <ecNumber evidence="1 10">2.7.1.180</ecNumber>
    </recommendedName>
    <alternativeName>
        <fullName evidence="8 10">Flavin transferase</fullName>
    </alternativeName>
</protein>
<dbReference type="PANTHER" id="PTHR30040:SF2">
    <property type="entry name" value="FAD:PROTEIN FMN TRANSFERASE"/>
    <property type="match status" value="1"/>
</dbReference>
<dbReference type="GO" id="GO:0046872">
    <property type="term" value="F:metal ion binding"/>
    <property type="evidence" value="ECO:0007669"/>
    <property type="project" value="UniProtKB-UniRule"/>
</dbReference>
<feature type="binding site" evidence="11">
    <location>
        <position position="296"/>
    </location>
    <ligand>
        <name>Mg(2+)</name>
        <dbReference type="ChEBI" id="CHEBI:18420"/>
    </ligand>
</feature>
<comment type="similarity">
    <text evidence="10">Belongs to the ApbE family.</text>
</comment>
<comment type="catalytic activity">
    <reaction evidence="9 10">
        <text>L-threonyl-[protein] + FAD = FMN-L-threonyl-[protein] + AMP + H(+)</text>
        <dbReference type="Rhea" id="RHEA:36847"/>
        <dbReference type="Rhea" id="RHEA-COMP:11060"/>
        <dbReference type="Rhea" id="RHEA-COMP:11061"/>
        <dbReference type="ChEBI" id="CHEBI:15378"/>
        <dbReference type="ChEBI" id="CHEBI:30013"/>
        <dbReference type="ChEBI" id="CHEBI:57692"/>
        <dbReference type="ChEBI" id="CHEBI:74257"/>
        <dbReference type="ChEBI" id="CHEBI:456215"/>
        <dbReference type="EC" id="2.7.1.180"/>
    </reaction>
</comment>
<evidence type="ECO:0000256" key="10">
    <source>
        <dbReference type="PIRNR" id="PIRNR006268"/>
    </source>
</evidence>
<keyword evidence="3 10" id="KW-0285">Flavoprotein</keyword>
<evidence type="ECO:0000256" key="8">
    <source>
        <dbReference type="ARBA" id="ARBA00031306"/>
    </source>
</evidence>
<evidence type="ECO:0000256" key="2">
    <source>
        <dbReference type="ARBA" id="ARBA00016337"/>
    </source>
</evidence>
<dbReference type="SUPFAM" id="SSF143631">
    <property type="entry name" value="ApbE-like"/>
    <property type="match status" value="1"/>
</dbReference>
<evidence type="ECO:0000256" key="12">
    <source>
        <dbReference type="SAM" id="SignalP"/>
    </source>
</evidence>
<keyword evidence="12" id="KW-0732">Signal</keyword>
<dbReference type="GO" id="GO:0016740">
    <property type="term" value="F:transferase activity"/>
    <property type="evidence" value="ECO:0007669"/>
    <property type="project" value="UniProtKB-UniRule"/>
</dbReference>
<evidence type="ECO:0000256" key="6">
    <source>
        <dbReference type="ARBA" id="ARBA00022827"/>
    </source>
</evidence>
<sequence>MSISSIIMKIANVSFAIFSLIGFSACTGNKSNDTGYLKISGERFHTYYHITYQGTEDFSNGIDSVFEVFNHSANPFDTTSLIAAINNNQGNRMDDILKTIITRSFDISKASGGAYDITCSPLINAWGFGYEHFNEVDARIIDSLKKFVGYEKITLANDTLIKQDERMKLDLSSISKGYCSDLIASFLKSRGVENFLVEIGGEIAYKGVNPNGEAWRVGINKPLFDTTGLIQDLEEIVVLKGNGGLATSGNYRNFKLIDGKRVGHTIDPESGYPIQTDVLSATVIAADCMTADGLATALMVVGSQKAEELMSKFSNTEYLLILGTKDENGFKTMASPGFRQKIISK</sequence>
<evidence type="ECO:0000256" key="3">
    <source>
        <dbReference type="ARBA" id="ARBA00022630"/>
    </source>
</evidence>
<feature type="chain" id="PRO_5039917263" description="FAD:protein FMN transferase" evidence="12">
    <location>
        <begin position="17"/>
        <end position="345"/>
    </location>
</feature>
<evidence type="ECO:0000256" key="7">
    <source>
        <dbReference type="ARBA" id="ARBA00022842"/>
    </source>
</evidence>
<feature type="signal peptide" evidence="12">
    <location>
        <begin position="1"/>
        <end position="16"/>
    </location>
</feature>
<dbReference type="Pfam" id="PF02424">
    <property type="entry name" value="ApbE"/>
    <property type="match status" value="1"/>
</dbReference>
<feature type="binding site" evidence="11">
    <location>
        <position position="292"/>
    </location>
    <ligand>
        <name>Mg(2+)</name>
        <dbReference type="ChEBI" id="CHEBI:18420"/>
    </ligand>
</feature>
<keyword evidence="13" id="KW-0449">Lipoprotein</keyword>
<dbReference type="AlphaFoldDB" id="A0A379DLF7"/>
<reference evidence="13 14" key="1">
    <citation type="submission" date="2018-06" db="EMBL/GenBank/DDBJ databases">
        <authorList>
            <consortium name="Pathogen Informatics"/>
            <person name="Doyle S."/>
        </authorList>
    </citation>
    <scope>NUCLEOTIDE SEQUENCE [LARGE SCALE GENOMIC DNA]</scope>
    <source>
        <strain evidence="13 14">NCTC13100</strain>
    </source>
</reference>
<comment type="cofactor">
    <cofactor evidence="11">
        <name>Mg(2+)</name>
        <dbReference type="ChEBI" id="CHEBI:18420"/>
    </cofactor>
    <cofactor evidence="11">
        <name>Mn(2+)</name>
        <dbReference type="ChEBI" id="CHEBI:29035"/>
    </cofactor>
    <text evidence="11">Magnesium. Can also use manganese.</text>
</comment>
<dbReference type="PANTHER" id="PTHR30040">
    <property type="entry name" value="THIAMINE BIOSYNTHESIS LIPOPROTEIN APBE"/>
    <property type="match status" value="1"/>
</dbReference>
<keyword evidence="5 10" id="KW-0479">Metal-binding</keyword>
<dbReference type="Gene3D" id="3.10.520.10">
    <property type="entry name" value="ApbE-like domains"/>
    <property type="match status" value="1"/>
</dbReference>
<evidence type="ECO:0000256" key="11">
    <source>
        <dbReference type="PIRSR" id="PIRSR006268-2"/>
    </source>
</evidence>
<dbReference type="InterPro" id="IPR024932">
    <property type="entry name" value="ApbE"/>
</dbReference>
<dbReference type="PIRSF" id="PIRSF006268">
    <property type="entry name" value="ApbE"/>
    <property type="match status" value="1"/>
</dbReference>
<proteinExistence type="inferred from homology"/>
<keyword evidence="4 10" id="KW-0808">Transferase</keyword>
<gene>
    <name evidence="13" type="primary">apbE</name>
    <name evidence="13" type="ORF">NCTC13100_01797</name>
</gene>
<name>A0A379DLF7_9PORP</name>
<dbReference type="EMBL" id="UGTI01000001">
    <property type="protein sequence ID" value="SUB78615.1"/>
    <property type="molecule type" value="Genomic_DNA"/>
</dbReference>
<evidence type="ECO:0000313" key="13">
    <source>
        <dbReference type="EMBL" id="SUB78615.1"/>
    </source>
</evidence>
<evidence type="ECO:0000256" key="4">
    <source>
        <dbReference type="ARBA" id="ARBA00022679"/>
    </source>
</evidence>
<keyword evidence="7 10" id="KW-0460">Magnesium</keyword>
<evidence type="ECO:0000313" key="14">
    <source>
        <dbReference type="Proteomes" id="UP000254263"/>
    </source>
</evidence>
<feature type="binding site" evidence="11">
    <location>
        <position position="173"/>
    </location>
    <ligand>
        <name>Mg(2+)</name>
        <dbReference type="ChEBI" id="CHEBI:18420"/>
    </ligand>
</feature>
<dbReference type="InterPro" id="IPR003374">
    <property type="entry name" value="ApbE-like_sf"/>
</dbReference>
<evidence type="ECO:0000256" key="5">
    <source>
        <dbReference type="ARBA" id="ARBA00022723"/>
    </source>
</evidence>